<feature type="signal peptide" evidence="1">
    <location>
        <begin position="1"/>
        <end position="17"/>
    </location>
</feature>
<dbReference type="PANTHER" id="PTHR46928:SF1">
    <property type="entry name" value="MESENCHYME-SPECIFIC CELL SURFACE GLYCOPROTEIN"/>
    <property type="match status" value="1"/>
</dbReference>
<protein>
    <recommendedName>
        <fullName evidence="2">Choice-of-anchor I domain-containing protein</fullName>
    </recommendedName>
</protein>
<dbReference type="SUPFAM" id="SSF63829">
    <property type="entry name" value="Calcium-dependent phosphotriesterase"/>
    <property type="match status" value="1"/>
</dbReference>
<dbReference type="Gene3D" id="2.130.10.10">
    <property type="entry name" value="YVTN repeat-like/Quinoprotein amine dehydrogenase"/>
    <property type="match status" value="1"/>
</dbReference>
<dbReference type="AlphaFoldDB" id="A0A8W8JQ24"/>
<keyword evidence="1" id="KW-0732">Signal</keyword>
<evidence type="ECO:0000313" key="3">
    <source>
        <dbReference type="EnsemblMetazoa" id="G2043.1:cds"/>
    </source>
</evidence>
<evidence type="ECO:0000259" key="2">
    <source>
        <dbReference type="Pfam" id="PF22494"/>
    </source>
</evidence>
<organism evidence="3 4">
    <name type="scientific">Magallana gigas</name>
    <name type="common">Pacific oyster</name>
    <name type="synonym">Crassostrea gigas</name>
    <dbReference type="NCBI Taxonomy" id="29159"/>
    <lineage>
        <taxon>Eukaryota</taxon>
        <taxon>Metazoa</taxon>
        <taxon>Spiralia</taxon>
        <taxon>Lophotrochozoa</taxon>
        <taxon>Mollusca</taxon>
        <taxon>Bivalvia</taxon>
        <taxon>Autobranchia</taxon>
        <taxon>Pteriomorphia</taxon>
        <taxon>Ostreida</taxon>
        <taxon>Ostreoidea</taxon>
        <taxon>Ostreidae</taxon>
        <taxon>Magallana</taxon>
    </lineage>
</organism>
<reference evidence="3" key="1">
    <citation type="submission" date="2022-08" db="UniProtKB">
        <authorList>
            <consortium name="EnsemblMetazoa"/>
        </authorList>
    </citation>
    <scope>IDENTIFICATION</scope>
    <source>
        <strain evidence="3">05x7-T-G4-1.051#20</strain>
    </source>
</reference>
<dbReference type="PANTHER" id="PTHR46928">
    <property type="entry name" value="MESENCHYME-SPECIFIC CELL SURFACE GLYCOPROTEIN"/>
    <property type="match status" value="1"/>
</dbReference>
<evidence type="ECO:0000256" key="1">
    <source>
        <dbReference type="SAM" id="SignalP"/>
    </source>
</evidence>
<sequence length="382" mass="42589">MKLVIVLLSILFTCCNARLQLARQSYMRFPYQYNNGDPTNPRYDLFQDAAHKAAFHTVDKILYVASARSAQKYLHIIDMNNPAAPAILMTHVFENTVDGHITALDACTDTIAVALSAADPVGEGHIELFTPYNRADRVFTRTNRIIVGVNPKDVAHTSDCTRLVVANSGAATLNPISNTFTDPEGSVTIIIRNDQGFPIEINMDFTQLNGRVMDYITKGVRYVFRGNHSAGIVNTFSQDLEPESVTISNDDRFAFVSCQRNNAILKIDMFNQRIIELYSLGSKNWANLLLDASDLNGGPNLRQYKVYSFYQPAQLAYSVIDGKGYVVSVDTGKMTTYTQAQHGVAFNDHVRARDAWSDNELDTTTMDPMLLAQIQDNHQLGK</sequence>
<evidence type="ECO:0000313" key="4">
    <source>
        <dbReference type="Proteomes" id="UP000005408"/>
    </source>
</evidence>
<dbReference type="EnsemblMetazoa" id="G2043.1">
    <property type="protein sequence ID" value="G2043.1:cds"/>
    <property type="gene ID" value="G2043"/>
</dbReference>
<proteinExistence type="predicted"/>
<feature type="domain" description="Choice-of-anchor I" evidence="2">
    <location>
        <begin position="51"/>
        <end position="340"/>
    </location>
</feature>
<name>A0A8W8JQ24_MAGGI</name>
<dbReference type="InterPro" id="IPR052956">
    <property type="entry name" value="Mesenchyme-surface_protein"/>
</dbReference>
<dbReference type="Pfam" id="PF22494">
    <property type="entry name" value="choice_anch_I"/>
    <property type="match status" value="1"/>
</dbReference>
<keyword evidence="4" id="KW-1185">Reference proteome</keyword>
<dbReference type="Proteomes" id="UP000005408">
    <property type="component" value="Unassembled WGS sequence"/>
</dbReference>
<feature type="chain" id="PRO_5036468086" description="Choice-of-anchor I domain-containing protein" evidence="1">
    <location>
        <begin position="18"/>
        <end position="382"/>
    </location>
</feature>
<dbReference type="InterPro" id="IPR055188">
    <property type="entry name" value="Choice_anch_I"/>
</dbReference>
<accession>A0A8W8JQ24</accession>
<dbReference type="InterPro" id="IPR015943">
    <property type="entry name" value="WD40/YVTN_repeat-like_dom_sf"/>
</dbReference>